<evidence type="ECO:0000256" key="1">
    <source>
        <dbReference type="SAM" id="MobiDB-lite"/>
    </source>
</evidence>
<reference evidence="2 3" key="1">
    <citation type="submission" date="2019-03" db="EMBL/GenBank/DDBJ databases">
        <title>First draft genome of Liparis tanakae, snailfish: a comprehensive survey of snailfish specific genes.</title>
        <authorList>
            <person name="Kim W."/>
            <person name="Song I."/>
            <person name="Jeong J.-H."/>
            <person name="Kim D."/>
            <person name="Kim S."/>
            <person name="Ryu S."/>
            <person name="Song J.Y."/>
            <person name="Lee S.K."/>
        </authorList>
    </citation>
    <scope>NUCLEOTIDE SEQUENCE [LARGE SCALE GENOMIC DNA]</scope>
    <source>
        <tissue evidence="2">Muscle</tissue>
    </source>
</reference>
<organism evidence="2 3">
    <name type="scientific">Liparis tanakae</name>
    <name type="common">Tanaka's snailfish</name>
    <dbReference type="NCBI Taxonomy" id="230148"/>
    <lineage>
        <taxon>Eukaryota</taxon>
        <taxon>Metazoa</taxon>
        <taxon>Chordata</taxon>
        <taxon>Craniata</taxon>
        <taxon>Vertebrata</taxon>
        <taxon>Euteleostomi</taxon>
        <taxon>Actinopterygii</taxon>
        <taxon>Neopterygii</taxon>
        <taxon>Teleostei</taxon>
        <taxon>Neoteleostei</taxon>
        <taxon>Acanthomorphata</taxon>
        <taxon>Eupercaria</taxon>
        <taxon>Perciformes</taxon>
        <taxon>Cottioidei</taxon>
        <taxon>Cottales</taxon>
        <taxon>Liparidae</taxon>
        <taxon>Liparis</taxon>
    </lineage>
</organism>
<feature type="compositionally biased region" description="Polar residues" evidence="1">
    <location>
        <begin position="83"/>
        <end position="97"/>
    </location>
</feature>
<feature type="compositionally biased region" description="Basic and acidic residues" evidence="1">
    <location>
        <begin position="102"/>
        <end position="114"/>
    </location>
</feature>
<dbReference type="AlphaFoldDB" id="A0A4Z2J7B9"/>
<dbReference type="Proteomes" id="UP000314294">
    <property type="component" value="Unassembled WGS sequence"/>
</dbReference>
<keyword evidence="3" id="KW-1185">Reference proteome</keyword>
<feature type="region of interest" description="Disordered" evidence="1">
    <location>
        <begin position="83"/>
        <end position="180"/>
    </location>
</feature>
<sequence>MPVAGVRAVRHGVHGEGVGAHRGALYRVRNKHNARGCVRPQEPLREPGSEDLIQSAPRAPLRAGHQRPWPHILTDVNCVTTHQQDQFTPPQNPQQIPFNEPESEHSCGKGDKKRGAVSVYKTTMGQDGETTERVYRQKHGKDSIDLQHRGEAAGKEVKRGIDRRTDDEKNGSRNVGRKAI</sequence>
<evidence type="ECO:0000313" key="2">
    <source>
        <dbReference type="EMBL" id="TNN85578.1"/>
    </source>
</evidence>
<comment type="caution">
    <text evidence="2">The sequence shown here is derived from an EMBL/GenBank/DDBJ whole genome shotgun (WGS) entry which is preliminary data.</text>
</comment>
<feature type="compositionally biased region" description="Basic and acidic residues" evidence="1">
    <location>
        <begin position="130"/>
        <end position="171"/>
    </location>
</feature>
<protein>
    <submittedName>
        <fullName evidence="2">Uncharacterized protein</fullName>
    </submittedName>
</protein>
<dbReference type="EMBL" id="SRLO01000020">
    <property type="protein sequence ID" value="TNN85578.1"/>
    <property type="molecule type" value="Genomic_DNA"/>
</dbReference>
<evidence type="ECO:0000313" key="3">
    <source>
        <dbReference type="Proteomes" id="UP000314294"/>
    </source>
</evidence>
<proteinExistence type="predicted"/>
<gene>
    <name evidence="2" type="ORF">EYF80_004211</name>
</gene>
<name>A0A4Z2J7B9_9TELE</name>
<accession>A0A4Z2J7B9</accession>